<accession>A0A498LM73</accession>
<reference evidence="7 8" key="1">
    <citation type="submission" date="2018-03" db="EMBL/GenBank/DDBJ databases">
        <title>Draft genome sequence of Rohu Carp (Labeo rohita).</title>
        <authorList>
            <person name="Das P."/>
            <person name="Kushwaha B."/>
            <person name="Joshi C.G."/>
            <person name="Kumar D."/>
            <person name="Nagpure N.S."/>
            <person name="Sahoo L."/>
            <person name="Das S.P."/>
            <person name="Bit A."/>
            <person name="Patnaik S."/>
            <person name="Meher P.K."/>
            <person name="Jayasankar P."/>
            <person name="Koringa P.G."/>
            <person name="Patel N.V."/>
            <person name="Hinsu A.T."/>
            <person name="Kumar R."/>
            <person name="Pandey M."/>
            <person name="Agarwal S."/>
            <person name="Srivastava S."/>
            <person name="Singh M."/>
            <person name="Iquebal M.A."/>
            <person name="Jaiswal S."/>
            <person name="Angadi U.B."/>
            <person name="Kumar N."/>
            <person name="Raza M."/>
            <person name="Shah T.M."/>
            <person name="Rai A."/>
            <person name="Jena J.K."/>
        </authorList>
    </citation>
    <scope>NUCLEOTIDE SEQUENCE [LARGE SCALE GENOMIC DNA]</scope>
    <source>
        <strain evidence="7">DASCIFA01</strain>
        <tissue evidence="7">Testis</tissue>
    </source>
</reference>
<evidence type="ECO:0000256" key="6">
    <source>
        <dbReference type="SAM" id="MobiDB-lite"/>
    </source>
</evidence>
<keyword evidence="2" id="KW-0479">Metal-binding</keyword>
<dbReference type="EMBL" id="QBIY01013336">
    <property type="protein sequence ID" value="RXN07834.1"/>
    <property type="molecule type" value="Genomic_DNA"/>
</dbReference>
<dbReference type="Proteomes" id="UP000290572">
    <property type="component" value="Unassembled WGS sequence"/>
</dbReference>
<keyword evidence="5" id="KW-0539">Nucleus</keyword>
<proteinExistence type="predicted"/>
<evidence type="ECO:0000256" key="4">
    <source>
        <dbReference type="ARBA" id="ARBA00022833"/>
    </source>
</evidence>
<keyword evidence="3" id="KW-0863">Zinc-finger</keyword>
<dbReference type="PANTHER" id="PTHR46481">
    <property type="entry name" value="ZINC FINGER BED DOMAIN-CONTAINING PROTEIN 4"/>
    <property type="match status" value="1"/>
</dbReference>
<name>A0A498LM73_LABRO</name>
<organism evidence="7 8">
    <name type="scientific">Labeo rohita</name>
    <name type="common">Indian major carp</name>
    <name type="synonym">Cyprinus rohita</name>
    <dbReference type="NCBI Taxonomy" id="84645"/>
    <lineage>
        <taxon>Eukaryota</taxon>
        <taxon>Metazoa</taxon>
        <taxon>Chordata</taxon>
        <taxon>Craniata</taxon>
        <taxon>Vertebrata</taxon>
        <taxon>Euteleostomi</taxon>
        <taxon>Actinopterygii</taxon>
        <taxon>Neopterygii</taxon>
        <taxon>Teleostei</taxon>
        <taxon>Ostariophysi</taxon>
        <taxon>Cypriniformes</taxon>
        <taxon>Cyprinidae</taxon>
        <taxon>Labeoninae</taxon>
        <taxon>Labeonini</taxon>
        <taxon>Labeo</taxon>
    </lineage>
</organism>
<evidence type="ECO:0000256" key="2">
    <source>
        <dbReference type="ARBA" id="ARBA00022723"/>
    </source>
</evidence>
<comment type="caution">
    <text evidence="7">The sequence shown here is derived from an EMBL/GenBank/DDBJ whole genome shotgun (WGS) entry which is preliminary data.</text>
</comment>
<dbReference type="PANTHER" id="PTHR46481:SF10">
    <property type="entry name" value="ZINC FINGER BED DOMAIN-CONTAINING PROTEIN 39"/>
    <property type="match status" value="1"/>
</dbReference>
<keyword evidence="8" id="KW-1185">Reference proteome</keyword>
<evidence type="ECO:0000256" key="3">
    <source>
        <dbReference type="ARBA" id="ARBA00022771"/>
    </source>
</evidence>
<evidence type="ECO:0000313" key="7">
    <source>
        <dbReference type="EMBL" id="RXN07834.1"/>
    </source>
</evidence>
<keyword evidence="4" id="KW-0862">Zinc</keyword>
<dbReference type="InterPro" id="IPR052035">
    <property type="entry name" value="ZnF_BED_domain_contain"/>
</dbReference>
<gene>
    <name evidence="7" type="ORF">ROHU_011771</name>
</gene>
<feature type="region of interest" description="Disordered" evidence="6">
    <location>
        <begin position="238"/>
        <end position="257"/>
    </location>
</feature>
<dbReference type="GO" id="GO:0005634">
    <property type="term" value="C:nucleus"/>
    <property type="evidence" value="ECO:0007669"/>
    <property type="project" value="UniProtKB-SubCell"/>
</dbReference>
<dbReference type="AlphaFoldDB" id="A0A498LM73"/>
<protein>
    <submittedName>
        <fullName evidence="7">Zinc finger BED domain-containing 1-like protein</fullName>
    </submittedName>
</protein>
<dbReference type="SUPFAM" id="SSF53098">
    <property type="entry name" value="Ribonuclease H-like"/>
    <property type="match status" value="1"/>
</dbReference>
<dbReference type="GO" id="GO:0008270">
    <property type="term" value="F:zinc ion binding"/>
    <property type="evidence" value="ECO:0007669"/>
    <property type="project" value="UniProtKB-KW"/>
</dbReference>
<comment type="subcellular location">
    <subcellularLocation>
        <location evidence="1">Nucleus</location>
    </subcellularLocation>
</comment>
<evidence type="ECO:0000256" key="5">
    <source>
        <dbReference type="ARBA" id="ARBA00023242"/>
    </source>
</evidence>
<dbReference type="InterPro" id="IPR012337">
    <property type="entry name" value="RNaseH-like_sf"/>
</dbReference>
<evidence type="ECO:0000313" key="8">
    <source>
        <dbReference type="Proteomes" id="UP000290572"/>
    </source>
</evidence>
<feature type="region of interest" description="Disordered" evidence="6">
    <location>
        <begin position="1"/>
        <end position="20"/>
    </location>
</feature>
<dbReference type="STRING" id="84645.A0A498LM73"/>
<sequence>MILQGKKARENRLREEEEDYADVPETPLFDNKDEEELMMCRTPQMKRKRPLTRLTVKREEKNITAPMIEVSGPDGPMMIFRPWTALEAREAMAHLPDVSEGGDRLSTELLRFCEEFSPTMTELRRLLLSKLGPSNCVVENTGFRFMINTLDPRYVIPTRSYMTDKAVPRIYDKVKDDVKSALSSAPRVALTCDGWTSRATEAFVTITCHYVDEEWELMSHVLQTRAMHESHMGSNIAVTESGAGGVGPRIQRPSYCD</sequence>
<evidence type="ECO:0000256" key="1">
    <source>
        <dbReference type="ARBA" id="ARBA00004123"/>
    </source>
</evidence>